<accession>A0A1E7F881</accession>
<sequence>MAITVTTADNVHKQEAQVVNANYDEDFIPGAKYDGDNNINNNSNSNSNCAFVVDSSGKSCMTTDYGVIVLKRSYRKKPQRQRPTEHKMSSSANTSLLLCTTFCQFTAITNWVEKNTGMKEFCGRSSSVLKNISMMDNVIDEEEEEVEDGKKSNSRKKKMKKKLSLNFRIIKKSFVDYVLKM</sequence>
<proteinExistence type="predicted"/>
<name>A0A1E7F881_9STRA</name>
<dbReference type="InParanoid" id="A0A1E7F881"/>
<dbReference type="KEGG" id="fcy:FRACYDRAFT_240908"/>
<evidence type="ECO:0000313" key="2">
    <source>
        <dbReference type="Proteomes" id="UP000095751"/>
    </source>
</evidence>
<organism evidence="1 2">
    <name type="scientific">Fragilariopsis cylindrus CCMP1102</name>
    <dbReference type="NCBI Taxonomy" id="635003"/>
    <lineage>
        <taxon>Eukaryota</taxon>
        <taxon>Sar</taxon>
        <taxon>Stramenopiles</taxon>
        <taxon>Ochrophyta</taxon>
        <taxon>Bacillariophyta</taxon>
        <taxon>Bacillariophyceae</taxon>
        <taxon>Bacillariophycidae</taxon>
        <taxon>Bacillariales</taxon>
        <taxon>Bacillariaceae</taxon>
        <taxon>Fragilariopsis</taxon>
    </lineage>
</organism>
<reference evidence="1 2" key="1">
    <citation type="submission" date="2016-09" db="EMBL/GenBank/DDBJ databases">
        <title>Extensive genetic diversity and differential bi-allelic expression allows diatom success in the polar Southern Ocean.</title>
        <authorList>
            <consortium name="DOE Joint Genome Institute"/>
            <person name="Mock T."/>
            <person name="Otillar R.P."/>
            <person name="Strauss J."/>
            <person name="Dupont C."/>
            <person name="Frickenhaus S."/>
            <person name="Maumus F."/>
            <person name="Mcmullan M."/>
            <person name="Sanges R."/>
            <person name="Schmutz J."/>
            <person name="Toseland A."/>
            <person name="Valas R."/>
            <person name="Veluchamy A."/>
            <person name="Ward B.J."/>
            <person name="Allen A."/>
            <person name="Barry K."/>
            <person name="Falciatore A."/>
            <person name="Ferrante M."/>
            <person name="Fortunato A.E."/>
            <person name="Gloeckner G."/>
            <person name="Gruber A."/>
            <person name="Hipkin R."/>
            <person name="Janech M."/>
            <person name="Kroth P."/>
            <person name="Leese F."/>
            <person name="Lindquist E."/>
            <person name="Lyon B.R."/>
            <person name="Martin J."/>
            <person name="Mayer C."/>
            <person name="Parker M."/>
            <person name="Quesneville H."/>
            <person name="Raymond J."/>
            <person name="Uhlig C."/>
            <person name="Valentin K.U."/>
            <person name="Worden A.Z."/>
            <person name="Armbrust E.V."/>
            <person name="Bowler C."/>
            <person name="Green B."/>
            <person name="Moulton V."/>
            <person name="Van Oosterhout C."/>
            <person name="Grigoriev I."/>
        </authorList>
    </citation>
    <scope>NUCLEOTIDE SEQUENCE [LARGE SCALE GENOMIC DNA]</scope>
    <source>
        <strain evidence="1 2">CCMP1102</strain>
    </source>
</reference>
<dbReference type="EMBL" id="KV784360">
    <property type="protein sequence ID" value="OEU14366.1"/>
    <property type="molecule type" value="Genomic_DNA"/>
</dbReference>
<dbReference type="AlphaFoldDB" id="A0A1E7F881"/>
<gene>
    <name evidence="1" type="ORF">FRACYDRAFT_240908</name>
</gene>
<protein>
    <submittedName>
        <fullName evidence="1">Uncharacterized protein</fullName>
    </submittedName>
</protein>
<keyword evidence="2" id="KW-1185">Reference proteome</keyword>
<dbReference type="Proteomes" id="UP000095751">
    <property type="component" value="Unassembled WGS sequence"/>
</dbReference>
<evidence type="ECO:0000313" key="1">
    <source>
        <dbReference type="EMBL" id="OEU14366.1"/>
    </source>
</evidence>